<dbReference type="Gene3D" id="3.40.50.11720">
    <property type="entry name" value="3-Deoxy-D-manno-octulosonic-acid transferase, N-terminal domain"/>
    <property type="match status" value="1"/>
</dbReference>
<dbReference type="SUPFAM" id="SSF53756">
    <property type="entry name" value="UDP-Glycosyltransferase/glycogen phosphorylase"/>
    <property type="match status" value="1"/>
</dbReference>
<evidence type="ECO:0000256" key="3">
    <source>
        <dbReference type="ARBA" id="ARBA00019077"/>
    </source>
</evidence>
<evidence type="ECO:0000256" key="1">
    <source>
        <dbReference type="ARBA" id="ARBA00004713"/>
    </source>
</evidence>
<keyword evidence="4 7" id="KW-0808">Transferase</keyword>
<dbReference type="InterPro" id="IPR038107">
    <property type="entry name" value="Glycos_transf_N_sf"/>
</dbReference>
<dbReference type="Proteomes" id="UP000672039">
    <property type="component" value="Chromosome"/>
</dbReference>
<evidence type="ECO:0000256" key="4">
    <source>
        <dbReference type="ARBA" id="ARBA00022679"/>
    </source>
</evidence>
<dbReference type="InterPro" id="IPR007507">
    <property type="entry name" value="Glycos_transf_N"/>
</dbReference>
<protein>
    <recommendedName>
        <fullName evidence="3 7">3-deoxy-D-manno-octulosonic acid transferase</fullName>
        <shortName evidence="7">Kdo transferase</shortName>
        <ecNumber evidence="2 7">2.4.99.12</ecNumber>
    </recommendedName>
    <alternativeName>
        <fullName evidence="5 7">Lipid IV(A) 3-deoxy-D-manno-octulosonic acid transferase</fullName>
    </alternativeName>
</protein>
<evidence type="ECO:0000256" key="6">
    <source>
        <dbReference type="ARBA" id="ARBA00049183"/>
    </source>
</evidence>
<evidence type="ECO:0000313" key="9">
    <source>
        <dbReference type="EMBL" id="QTR48292.1"/>
    </source>
</evidence>
<evidence type="ECO:0000256" key="7">
    <source>
        <dbReference type="RuleBase" id="RU365103"/>
    </source>
</evidence>
<keyword evidence="7" id="KW-0448">Lipopolysaccharide biosynthesis</keyword>
<dbReference type="PANTHER" id="PTHR42755:SF1">
    <property type="entry name" value="3-DEOXY-D-MANNO-OCTULOSONIC ACID TRANSFERASE, MITOCHONDRIAL-RELATED"/>
    <property type="match status" value="1"/>
</dbReference>
<dbReference type="PANTHER" id="PTHR42755">
    <property type="entry name" value="3-DEOXY-MANNO-OCTULOSONATE CYTIDYLYLTRANSFERASE"/>
    <property type="match status" value="1"/>
</dbReference>
<dbReference type="InterPro" id="IPR039901">
    <property type="entry name" value="Kdotransferase"/>
</dbReference>
<organism evidence="9 10">
    <name type="scientific">Thiothrix litoralis</name>
    <dbReference type="NCBI Taxonomy" id="2891210"/>
    <lineage>
        <taxon>Bacteria</taxon>
        <taxon>Pseudomonadati</taxon>
        <taxon>Pseudomonadota</taxon>
        <taxon>Gammaproteobacteria</taxon>
        <taxon>Thiotrichales</taxon>
        <taxon>Thiotrichaceae</taxon>
        <taxon>Thiothrix</taxon>
    </lineage>
</organism>
<dbReference type="EC" id="2.4.99.12" evidence="2 7"/>
<proteinExistence type="inferred from homology"/>
<name>A0ABX7WXH1_9GAMM</name>
<sequence>MYFLTPIFILRLLWRSRANPAYRQRLAERFGFGTVRGSCIWLHAVSVGETIAARPLVERLLKEFPQHTLLVTTTTPTGSDTVKRLFGERVKHCYLPYDLPDALARLLRRVQPRLLVVMETEIWPNLYAACAQRNIPLLLANARLSERSMRGYARIDKLVWETLANVSLIAARGEQDALHFQQLGAYAEQVVVCGNIKFDWQIPTGLVEQGKQWRQQWGASRPVWVAASTHPGEDKIILRVFARLREALPELLLIMVPRHPERFDAVARLCAESGLPSVRRSAGSDFSSDTAIIVGDSMGEMLLWYASADVAFIGGSLVAHGGHNPLEAAAFGLPVVSGVHVHNFADIFPPLCEAGGAILVAGEAELYAPLLTWLQDAEVHHQTGVAAQHFFQQNQGALDCLMQSVHRLMKI</sequence>
<dbReference type="EMBL" id="CP072801">
    <property type="protein sequence ID" value="QTR48292.1"/>
    <property type="molecule type" value="Genomic_DNA"/>
</dbReference>
<accession>A0ABX7WXH1</accession>
<evidence type="ECO:0000259" key="8">
    <source>
        <dbReference type="Pfam" id="PF04413"/>
    </source>
</evidence>
<evidence type="ECO:0000256" key="2">
    <source>
        <dbReference type="ARBA" id="ARBA00012621"/>
    </source>
</evidence>
<comment type="subcellular location">
    <subcellularLocation>
        <location evidence="7">Cell membrane</location>
    </subcellularLocation>
</comment>
<reference evidence="9 10" key="1">
    <citation type="submission" date="2021-04" db="EMBL/GenBank/DDBJ databases">
        <title>Genomics, taxonomy and metabolism of representatives of sulfur bacteria of the genus Thiothrix: Thiothrix fructosivorans QT, Thiothrix unzii A1T and three new species, Thiothrix subterranea sp. nov., Thiothrix litoralis sp. nov. and 'Candidatus Thiothrix anitrata' sp. nov.</title>
        <authorList>
            <person name="Ravin N.V."/>
            <person name="Smolyakov D."/>
            <person name="Rudenko T.S."/>
            <person name="Mardanov A.V."/>
            <person name="Beletsky A.V."/>
            <person name="Markov N.D."/>
            <person name="Fomenkov A.I."/>
            <person name="Roberts R.J."/>
            <person name="Karnachuk O.V."/>
            <person name="Novikov A."/>
            <person name="Grabovich M.Y."/>
        </authorList>
    </citation>
    <scope>NUCLEOTIDE SEQUENCE [LARGE SCALE GENOMIC DNA]</scope>
    <source>
        <strain evidence="9 10">AS</strain>
    </source>
</reference>
<dbReference type="GO" id="GO:0043842">
    <property type="term" value="F:Kdo transferase activity"/>
    <property type="evidence" value="ECO:0007669"/>
    <property type="project" value="UniProtKB-EC"/>
</dbReference>
<gene>
    <name evidence="9" type="primary">waaA</name>
    <name evidence="9" type="ORF">J9253_01365</name>
</gene>
<keyword evidence="7" id="KW-1003">Cell membrane</keyword>
<dbReference type="NCBIfam" id="NF004388">
    <property type="entry name" value="PRK05749.1-4"/>
    <property type="match status" value="1"/>
</dbReference>
<comment type="pathway">
    <text evidence="1 7">Bacterial outer membrane biogenesis; LPS core biosynthesis.</text>
</comment>
<comment type="similarity">
    <text evidence="7">Belongs to the glycosyltransferase group 1 family.</text>
</comment>
<comment type="catalytic activity">
    <reaction evidence="6 7">
        <text>lipid IVA (E. coli) + CMP-3-deoxy-beta-D-manno-octulosonate = alpha-Kdo-(2-&gt;6)-lipid IVA (E. coli) + CMP + H(+)</text>
        <dbReference type="Rhea" id="RHEA:28066"/>
        <dbReference type="ChEBI" id="CHEBI:15378"/>
        <dbReference type="ChEBI" id="CHEBI:58603"/>
        <dbReference type="ChEBI" id="CHEBI:60364"/>
        <dbReference type="ChEBI" id="CHEBI:60377"/>
        <dbReference type="ChEBI" id="CHEBI:85987"/>
        <dbReference type="EC" id="2.4.99.12"/>
    </reaction>
</comment>
<dbReference type="Pfam" id="PF04413">
    <property type="entry name" value="Glycos_transf_N"/>
    <property type="match status" value="1"/>
</dbReference>
<feature type="domain" description="3-deoxy-D-manno-octulosonic-acid transferase N-terminal" evidence="8">
    <location>
        <begin position="24"/>
        <end position="199"/>
    </location>
</feature>
<dbReference type="Gene3D" id="3.40.50.2000">
    <property type="entry name" value="Glycogen Phosphorylase B"/>
    <property type="match status" value="1"/>
</dbReference>
<keyword evidence="10" id="KW-1185">Reference proteome</keyword>
<evidence type="ECO:0000313" key="10">
    <source>
        <dbReference type="Proteomes" id="UP000672039"/>
    </source>
</evidence>
<keyword evidence="7" id="KW-0472">Membrane</keyword>
<dbReference type="CDD" id="cd01635">
    <property type="entry name" value="Glycosyltransferase_GTB-type"/>
    <property type="match status" value="1"/>
</dbReference>
<keyword evidence="9" id="KW-0328">Glycosyltransferase</keyword>
<evidence type="ECO:0000256" key="5">
    <source>
        <dbReference type="ARBA" id="ARBA00031445"/>
    </source>
</evidence>
<comment type="function">
    <text evidence="7">Involved in lipopolysaccharide (LPS) biosynthesis. Catalyzes the transfer of 3-deoxy-D-manno-octulosonate (Kdo) residue(s) from CMP-Kdo to lipid IV(A), the tetraacyldisaccharide-1,4'-bisphosphate precursor of lipid A.</text>
</comment>